<evidence type="ECO:0000256" key="3">
    <source>
        <dbReference type="ARBA" id="ARBA00012663"/>
    </source>
</evidence>
<evidence type="ECO:0000256" key="2">
    <source>
        <dbReference type="ARBA" id="ARBA00005336"/>
    </source>
</evidence>
<dbReference type="Proteomes" id="UP001225316">
    <property type="component" value="Unassembled WGS sequence"/>
</dbReference>
<dbReference type="InterPro" id="IPR001764">
    <property type="entry name" value="Glyco_hydro_3_N"/>
</dbReference>
<gene>
    <name evidence="8" type="ORF">QEH52_13135</name>
</gene>
<dbReference type="EMBL" id="JARXHW010000031">
    <property type="protein sequence ID" value="MDQ8208461.1"/>
    <property type="molecule type" value="Genomic_DNA"/>
</dbReference>
<comment type="similarity">
    <text evidence="2">Belongs to the glycosyl hydrolase 3 family.</text>
</comment>
<evidence type="ECO:0000313" key="9">
    <source>
        <dbReference type="Proteomes" id="UP001225316"/>
    </source>
</evidence>
<dbReference type="SUPFAM" id="SSF52279">
    <property type="entry name" value="Beta-D-glucan exohydrolase, C-terminal domain"/>
    <property type="match status" value="1"/>
</dbReference>
<dbReference type="InterPro" id="IPR036962">
    <property type="entry name" value="Glyco_hydro_3_N_sf"/>
</dbReference>
<dbReference type="Pfam" id="PF00933">
    <property type="entry name" value="Glyco_hydro_3"/>
    <property type="match status" value="1"/>
</dbReference>
<evidence type="ECO:0000256" key="4">
    <source>
        <dbReference type="ARBA" id="ARBA00022801"/>
    </source>
</evidence>
<reference evidence="8 9" key="1">
    <citation type="submission" date="2023-04" db="EMBL/GenBank/DDBJ databases">
        <title>A novel bacteria isolated from coastal sediment.</title>
        <authorList>
            <person name="Liu X.-J."/>
            <person name="Du Z.-J."/>
        </authorList>
    </citation>
    <scope>NUCLEOTIDE SEQUENCE [LARGE SCALE GENOMIC DNA]</scope>
    <source>
        <strain evidence="8 9">SDUM461003</strain>
    </source>
</reference>
<dbReference type="EC" id="3.2.1.52" evidence="3"/>
<dbReference type="Gene3D" id="3.40.50.1700">
    <property type="entry name" value="Glycoside hydrolase family 3 C-terminal domain"/>
    <property type="match status" value="1"/>
</dbReference>
<evidence type="ECO:0000256" key="1">
    <source>
        <dbReference type="ARBA" id="ARBA00001231"/>
    </source>
</evidence>
<proteinExistence type="inferred from homology"/>
<comment type="catalytic activity">
    <reaction evidence="1">
        <text>Hydrolysis of terminal non-reducing N-acetyl-D-hexosamine residues in N-acetyl-beta-D-hexosaminides.</text>
        <dbReference type="EC" id="3.2.1.52"/>
    </reaction>
</comment>
<feature type="domain" description="Glycoside hydrolase family 3 N-terminal" evidence="6">
    <location>
        <begin position="69"/>
        <end position="354"/>
    </location>
</feature>
<evidence type="ECO:0000259" key="6">
    <source>
        <dbReference type="Pfam" id="PF00933"/>
    </source>
</evidence>
<organism evidence="8 9">
    <name type="scientific">Thalassobacterium maritimum</name>
    <dbReference type="NCBI Taxonomy" id="3041265"/>
    <lineage>
        <taxon>Bacteria</taxon>
        <taxon>Pseudomonadati</taxon>
        <taxon>Verrucomicrobiota</taxon>
        <taxon>Opitutia</taxon>
        <taxon>Puniceicoccales</taxon>
        <taxon>Coraliomargaritaceae</taxon>
        <taxon>Thalassobacterium</taxon>
    </lineage>
</organism>
<name>A0ABU1AWK3_9BACT</name>
<dbReference type="InterPro" id="IPR002772">
    <property type="entry name" value="Glyco_hydro_3_C"/>
</dbReference>
<evidence type="ECO:0000256" key="5">
    <source>
        <dbReference type="ARBA" id="ARBA00023295"/>
    </source>
</evidence>
<dbReference type="InterPro" id="IPR050226">
    <property type="entry name" value="NagZ_Beta-hexosaminidase"/>
</dbReference>
<keyword evidence="4 8" id="KW-0378">Hydrolase</keyword>
<sequence>MKCTITEKEILDLPLSHKVGQVCSPIFQSSSVTPDISRFITEYGIAFVRYCPNAFYDNHSKVVGSPNSYLTPASNASLLNSLQTLSMTKGSGFPLIFGVDQEGGTRNDINRYGALVFGSHMSFGCANDLKLTEEAAYLTGCQMRSLGINLVQAPITDVFSFAGRHTLKAASFGEDPKLVTEHALAMMRGYQRSGLAVMIKHFPGYGATAVDAHKGMAEVTKSFQELELHDNLPIRSLLQSGAEAVMTGHVIVEAMDSSRLPATLSAQIIRGYLRKTLGFQGVVETDAMRMSAIQEKYGTAQASIMALQAGCDVLLLRGDSEHFLDGYRAVYDAVKTGVLDESLLNESLLRIHRLRKKINIYDNALVPNEIAARSFRTKEVSACEQAVAAQSVVVLKDREKQLPLVSSPNTKILVIQPKPQKLDGANDSEQSEDMLIQEVVEQFPGAQSLLTELVPTVDNITSAKELCAESEVVIVGSINAINFDHQLELVQVCLASGKRVIVVAMESPYDLSLYSGASTCICSLGASRAAMRNVVNIISGKLTPSGRLPITLQFEPPC</sequence>
<dbReference type="PANTHER" id="PTHR30480">
    <property type="entry name" value="BETA-HEXOSAMINIDASE-RELATED"/>
    <property type="match status" value="1"/>
</dbReference>
<dbReference type="InterPro" id="IPR036881">
    <property type="entry name" value="Glyco_hydro_3_C_sf"/>
</dbReference>
<keyword evidence="5" id="KW-0326">Glycosidase</keyword>
<dbReference type="InterPro" id="IPR017853">
    <property type="entry name" value="GH"/>
</dbReference>
<feature type="domain" description="Glycoside hydrolase family 3 C-terminal" evidence="7">
    <location>
        <begin position="392"/>
        <end position="553"/>
    </location>
</feature>
<protein>
    <recommendedName>
        <fullName evidence="3">beta-N-acetylhexosaminidase</fullName>
        <ecNumber evidence="3">3.2.1.52</ecNumber>
    </recommendedName>
</protein>
<accession>A0ABU1AWK3</accession>
<dbReference type="RefSeq" id="WP_308951054.1">
    <property type="nucleotide sequence ID" value="NZ_JARXHW010000031.1"/>
</dbReference>
<dbReference type="GO" id="GO:0016787">
    <property type="term" value="F:hydrolase activity"/>
    <property type="evidence" value="ECO:0007669"/>
    <property type="project" value="UniProtKB-KW"/>
</dbReference>
<dbReference type="SUPFAM" id="SSF51445">
    <property type="entry name" value="(Trans)glycosidases"/>
    <property type="match status" value="1"/>
</dbReference>
<evidence type="ECO:0000259" key="7">
    <source>
        <dbReference type="Pfam" id="PF01915"/>
    </source>
</evidence>
<dbReference type="PANTHER" id="PTHR30480:SF13">
    <property type="entry name" value="BETA-HEXOSAMINIDASE"/>
    <property type="match status" value="1"/>
</dbReference>
<comment type="caution">
    <text evidence="8">The sequence shown here is derived from an EMBL/GenBank/DDBJ whole genome shotgun (WGS) entry which is preliminary data.</text>
</comment>
<evidence type="ECO:0000313" key="8">
    <source>
        <dbReference type="EMBL" id="MDQ8208461.1"/>
    </source>
</evidence>
<dbReference type="Gene3D" id="3.20.20.300">
    <property type="entry name" value="Glycoside hydrolase, family 3, N-terminal domain"/>
    <property type="match status" value="1"/>
</dbReference>
<dbReference type="Pfam" id="PF01915">
    <property type="entry name" value="Glyco_hydro_3_C"/>
    <property type="match status" value="1"/>
</dbReference>
<keyword evidence="9" id="KW-1185">Reference proteome</keyword>